<protein>
    <submittedName>
        <fullName evidence="3">Tellurite resistance protein TehB</fullName>
    </submittedName>
</protein>
<evidence type="ECO:0000256" key="1">
    <source>
        <dbReference type="ARBA" id="ARBA00022679"/>
    </source>
</evidence>
<keyword evidence="1" id="KW-0808">Transferase</keyword>
<dbReference type="PANTHER" id="PTHR43861">
    <property type="entry name" value="TRANS-ACONITATE 2-METHYLTRANSFERASE-RELATED"/>
    <property type="match status" value="1"/>
</dbReference>
<dbReference type="AlphaFoldDB" id="A0A1M7DR52"/>
<dbReference type="InterPro" id="IPR041698">
    <property type="entry name" value="Methyltransf_25"/>
</dbReference>
<gene>
    <name evidence="3" type="ORF">SAMN02745189_00962</name>
</gene>
<proteinExistence type="predicted"/>
<evidence type="ECO:0000313" key="3">
    <source>
        <dbReference type="EMBL" id="SHL81853.1"/>
    </source>
</evidence>
<evidence type="ECO:0000313" key="4">
    <source>
        <dbReference type="Proteomes" id="UP000184206"/>
    </source>
</evidence>
<organism evidence="3 4">
    <name type="scientific">Lacicoccus alkaliphilus DSM 16010</name>
    <dbReference type="NCBI Taxonomy" id="1123231"/>
    <lineage>
        <taxon>Bacteria</taxon>
        <taxon>Bacillati</taxon>
        <taxon>Bacillota</taxon>
        <taxon>Bacilli</taxon>
        <taxon>Bacillales</taxon>
        <taxon>Salinicoccaceae</taxon>
        <taxon>Lacicoccus</taxon>
    </lineage>
</organism>
<dbReference type="PANTHER" id="PTHR43861:SF3">
    <property type="entry name" value="PUTATIVE (AFU_ORTHOLOGUE AFUA_2G14390)-RELATED"/>
    <property type="match status" value="1"/>
</dbReference>
<dbReference type="EMBL" id="FRCF01000003">
    <property type="protein sequence ID" value="SHL81853.1"/>
    <property type="molecule type" value="Genomic_DNA"/>
</dbReference>
<sequence>MANPWDERFKEEGYIYGVEPNEWVRAVFNEEGNLKMALLAEGEGRNAVYLATLGHEITTFDYSREAIEKTKRLAASKGVEVTANLQDLTTWEALPRETYDVSVNVFGHVPKEGKAAMFSNMIDCVRPGGRIIFEFYSKRQLEFMTGGPPNPDMLYAVDEIKNYLGKFPVEIMNLEEVITERHEGRMHQGKSAVIQGDIKKI</sequence>
<dbReference type="SUPFAM" id="SSF53335">
    <property type="entry name" value="S-adenosyl-L-methionine-dependent methyltransferases"/>
    <property type="match status" value="1"/>
</dbReference>
<dbReference type="Pfam" id="PF13649">
    <property type="entry name" value="Methyltransf_25"/>
    <property type="match status" value="1"/>
</dbReference>
<reference evidence="3 4" key="1">
    <citation type="submission" date="2016-11" db="EMBL/GenBank/DDBJ databases">
        <authorList>
            <person name="Jaros S."/>
            <person name="Januszkiewicz K."/>
            <person name="Wedrychowicz H."/>
        </authorList>
    </citation>
    <scope>NUCLEOTIDE SEQUENCE [LARGE SCALE GENOMIC DNA]</scope>
    <source>
        <strain evidence="3 4">DSM 16010</strain>
    </source>
</reference>
<accession>A0A1M7DR52</accession>
<dbReference type="OrthoDB" id="9804312at2"/>
<dbReference type="GO" id="GO:0016740">
    <property type="term" value="F:transferase activity"/>
    <property type="evidence" value="ECO:0007669"/>
    <property type="project" value="UniProtKB-KW"/>
</dbReference>
<dbReference type="Gene3D" id="3.40.50.150">
    <property type="entry name" value="Vaccinia Virus protein VP39"/>
    <property type="match status" value="1"/>
</dbReference>
<dbReference type="Proteomes" id="UP000184206">
    <property type="component" value="Unassembled WGS sequence"/>
</dbReference>
<dbReference type="InterPro" id="IPR029063">
    <property type="entry name" value="SAM-dependent_MTases_sf"/>
</dbReference>
<name>A0A1M7DR52_9BACL</name>
<dbReference type="RefSeq" id="WP_072708960.1">
    <property type="nucleotide sequence ID" value="NZ_FRCF01000003.1"/>
</dbReference>
<feature type="domain" description="Methyltransferase" evidence="2">
    <location>
        <begin position="40"/>
        <end position="129"/>
    </location>
</feature>
<keyword evidence="4" id="KW-1185">Reference proteome</keyword>
<dbReference type="STRING" id="1123231.SAMN02745189_00962"/>
<evidence type="ECO:0000259" key="2">
    <source>
        <dbReference type="Pfam" id="PF13649"/>
    </source>
</evidence>
<dbReference type="CDD" id="cd02440">
    <property type="entry name" value="AdoMet_MTases"/>
    <property type="match status" value="1"/>
</dbReference>